<dbReference type="Pfam" id="PF17999">
    <property type="entry name" value="PulA_N1"/>
    <property type="match status" value="1"/>
</dbReference>
<dbReference type="SMART" id="SM00642">
    <property type="entry name" value="Aamy"/>
    <property type="match status" value="1"/>
</dbReference>
<dbReference type="InterPro" id="IPR014756">
    <property type="entry name" value="Ig_E-set"/>
</dbReference>
<dbReference type="GO" id="GO:0051060">
    <property type="term" value="F:pullulanase activity"/>
    <property type="evidence" value="ECO:0007669"/>
    <property type="project" value="UniProtKB-EC"/>
</dbReference>
<dbReference type="Proteomes" id="UP000523087">
    <property type="component" value="Unassembled WGS sequence"/>
</dbReference>
<dbReference type="NCBIfam" id="TIGR02104">
    <property type="entry name" value="pulA_typeI"/>
    <property type="match status" value="1"/>
</dbReference>
<dbReference type="EC" id="3.2.1.41" evidence="3"/>
<dbReference type="SUPFAM" id="SSF51445">
    <property type="entry name" value="(Trans)glycosidases"/>
    <property type="match status" value="1"/>
</dbReference>
<sequence length="719" mass="82426">MLNVHRTFEAYIDRMNTITILVPKSYHRGKLKAFTIENPNHELCALRIHKETDLSTRMKYECRIDVPIEIGQHYLIYDEYGAFTDLQIGAVIRTKEFDEQFFYNGNDLGVIYTRQQTTFKLWAPTATEVKLKLLEPKTGKEEHIPLERTERGVWTVTVFRDIEGMHYNYLVCVNLVWREAVDPYAVAVSMNGEYGVIVDLTKTHIPKPSLPPLLSPTDAIIYEAHIRDFTIHPDSGIVHKGMYLGLTELGTTGPNNTVTGLSYIKELGITHVELLPFNDFAGVDEGQPNQQYNWGYNPLHYNVPEGSYATDPADPYARIYELKKAIRTLQENGIRVIMDVVYNHVYIREQSSFEKIVPGYYFRHDEHGLPSNGTGVGNDIASERKMVRKFIVDSIRFWMEEYHVDGFRFDLMGILDIETMKEICSVVHSIDPSALLLGEGWDLPTPLPSEQKATLQNADKLPDIAYFNDRFRDSIKGSAFSVADQGFVLGDCAYRERIKEMIAGSVRTGTGQGLFFAPTQTINYVESHDNHTFWDKMMIANGHESEAVRKKRQKLATAMVLLSQGIPFLHSGQEFYRTKQGIENSYNAPDEINQLDWKRKSEHEEDVRYIQGLIRLRNEHRAFRLATAAEIRAHLLFLEPMPPSIIAYQLHHVQAYGRWSDIIVIHHNQETKERVFLPDEDEWHVVCDGKRSGIDPLFSVQKEMEIDGVATFVLVKTGS</sequence>
<dbReference type="InterPro" id="IPR017853">
    <property type="entry name" value="GH"/>
</dbReference>
<keyword evidence="4" id="KW-1185">Reference proteome</keyword>
<name>A0A7V9Z4E6_9BACL</name>
<dbReference type="Pfam" id="PF21653">
    <property type="entry name" value="pulA_all-beta"/>
    <property type="match status" value="1"/>
</dbReference>
<protein>
    <submittedName>
        <fullName evidence="3">Pullulanase</fullName>
        <ecNumber evidence="3">3.2.1.41</ecNumber>
    </submittedName>
</protein>
<dbReference type="AlphaFoldDB" id="A0A7V9Z4E6"/>
<dbReference type="CDD" id="cd02860">
    <property type="entry name" value="E_set_Pullulanase"/>
    <property type="match status" value="1"/>
</dbReference>
<gene>
    <name evidence="3" type="ORF">HNR31_000609</name>
</gene>
<dbReference type="CDD" id="cd11341">
    <property type="entry name" value="AmyAc_Pullulanase_LD-like"/>
    <property type="match status" value="1"/>
</dbReference>
<dbReference type="Gene3D" id="3.20.20.80">
    <property type="entry name" value="Glycosidases"/>
    <property type="match status" value="1"/>
</dbReference>
<dbReference type="InterPro" id="IPR004193">
    <property type="entry name" value="Glyco_hydro_13_N"/>
</dbReference>
<accession>A0A7V9Z4E6</accession>
<dbReference type="Pfam" id="PF02922">
    <property type="entry name" value="CBM_48"/>
    <property type="match status" value="1"/>
</dbReference>
<keyword evidence="3" id="KW-0326">Glycosidase</keyword>
<dbReference type="Gene3D" id="2.60.40.10">
    <property type="entry name" value="Immunoglobulins"/>
    <property type="match status" value="1"/>
</dbReference>
<dbReference type="Gene3D" id="2.60.40.2320">
    <property type="match status" value="1"/>
</dbReference>
<dbReference type="InterPro" id="IPR006047">
    <property type="entry name" value="GH13_cat_dom"/>
</dbReference>
<comment type="similarity">
    <text evidence="1">Belongs to the glycosyl hydrolase 13 family.</text>
</comment>
<dbReference type="InterPro" id="IPR013780">
    <property type="entry name" value="Glyco_hydro_b"/>
</dbReference>
<comment type="caution">
    <text evidence="3">The sequence shown here is derived from an EMBL/GenBank/DDBJ whole genome shotgun (WGS) entry which is preliminary data.</text>
</comment>
<organism evidence="3 4">
    <name type="scientific">Thermaerobacillus caldiproteolyticus</name>
    <dbReference type="NCBI Taxonomy" id="247480"/>
    <lineage>
        <taxon>Bacteria</taxon>
        <taxon>Bacillati</taxon>
        <taxon>Bacillota</taxon>
        <taxon>Bacilli</taxon>
        <taxon>Bacillales</taxon>
        <taxon>Anoxybacillaceae</taxon>
        <taxon>Thermaerobacillus</taxon>
    </lineage>
</organism>
<evidence type="ECO:0000313" key="3">
    <source>
        <dbReference type="EMBL" id="MBA2873857.1"/>
    </source>
</evidence>
<dbReference type="InterPro" id="IPR013783">
    <property type="entry name" value="Ig-like_fold"/>
</dbReference>
<dbReference type="InterPro" id="IPR011840">
    <property type="entry name" value="PulA_typeI"/>
</dbReference>
<dbReference type="SUPFAM" id="SSF81296">
    <property type="entry name" value="E set domains"/>
    <property type="match status" value="1"/>
</dbReference>
<proteinExistence type="inferred from homology"/>
<dbReference type="InterPro" id="IPR049117">
    <property type="entry name" value="pulA_all-beta"/>
</dbReference>
<dbReference type="GO" id="GO:0005975">
    <property type="term" value="P:carbohydrate metabolic process"/>
    <property type="evidence" value="ECO:0007669"/>
    <property type="project" value="InterPro"/>
</dbReference>
<evidence type="ECO:0000313" key="4">
    <source>
        <dbReference type="Proteomes" id="UP000523087"/>
    </source>
</evidence>
<evidence type="ECO:0000256" key="1">
    <source>
        <dbReference type="ARBA" id="ARBA00008061"/>
    </source>
</evidence>
<dbReference type="InterPro" id="IPR040697">
    <property type="entry name" value="PulA_N1"/>
</dbReference>
<reference evidence="3 4" key="1">
    <citation type="submission" date="2020-07" db="EMBL/GenBank/DDBJ databases">
        <title>Genomic Encyclopedia of Type Strains, Phase IV (KMG-IV): sequencing the most valuable type-strain genomes for metagenomic binning, comparative biology and taxonomic classification.</title>
        <authorList>
            <person name="Goeker M."/>
        </authorList>
    </citation>
    <scope>NUCLEOTIDE SEQUENCE [LARGE SCALE GENOMIC DNA]</scope>
    <source>
        <strain evidence="3 4">DSM 15730</strain>
    </source>
</reference>
<evidence type="ECO:0000259" key="2">
    <source>
        <dbReference type="SMART" id="SM00642"/>
    </source>
</evidence>
<dbReference type="RefSeq" id="WP_181554758.1">
    <property type="nucleotide sequence ID" value="NZ_JACDUT010000001.1"/>
</dbReference>
<dbReference type="PANTHER" id="PTHR43002">
    <property type="entry name" value="GLYCOGEN DEBRANCHING ENZYME"/>
    <property type="match status" value="1"/>
</dbReference>
<dbReference type="EMBL" id="JACDUT010000001">
    <property type="protein sequence ID" value="MBA2873857.1"/>
    <property type="molecule type" value="Genomic_DNA"/>
</dbReference>
<keyword evidence="3" id="KW-0378">Hydrolase</keyword>
<dbReference type="Gene3D" id="2.60.40.1180">
    <property type="entry name" value="Golgi alpha-mannosidase II"/>
    <property type="match status" value="1"/>
</dbReference>
<feature type="domain" description="Glycosyl hydrolase family 13 catalytic" evidence="2">
    <location>
        <begin position="236"/>
        <end position="617"/>
    </location>
</feature>